<dbReference type="Proteomes" id="UP000313645">
    <property type="component" value="Unassembled WGS sequence"/>
</dbReference>
<feature type="region of interest" description="Disordered" evidence="1">
    <location>
        <begin position="1"/>
        <end position="27"/>
    </location>
</feature>
<dbReference type="EMBL" id="SJDL01000003">
    <property type="protein sequence ID" value="TBW58818.1"/>
    <property type="molecule type" value="Genomic_DNA"/>
</dbReference>
<protein>
    <recommendedName>
        <fullName evidence="2">Transcriptional regulator SutA RNAP-binding domain-containing protein</fullName>
    </recommendedName>
</protein>
<accession>A0ABY1ZRK0</accession>
<evidence type="ECO:0000313" key="4">
    <source>
        <dbReference type="Proteomes" id="UP000313645"/>
    </source>
</evidence>
<proteinExistence type="predicted"/>
<sequence>MSEFDESNLESSSNSSTWDSDAEDTHTVAGRARIRAKLQADIDEFLSRGGQITELDTTLRSDAPRRAEPGFNNRTV</sequence>
<comment type="caution">
    <text evidence="3">The sequence shown here is derived from an EMBL/GenBank/DDBJ whole genome shotgun (WGS) entry which is preliminary data.</text>
</comment>
<evidence type="ECO:0000313" key="3">
    <source>
        <dbReference type="EMBL" id="TBW58818.1"/>
    </source>
</evidence>
<feature type="domain" description="Transcriptional regulator SutA RNAP-binding" evidence="2">
    <location>
        <begin position="30"/>
        <end position="62"/>
    </location>
</feature>
<evidence type="ECO:0000256" key="1">
    <source>
        <dbReference type="SAM" id="MobiDB-lite"/>
    </source>
</evidence>
<reference evidence="3 4" key="1">
    <citation type="submission" date="2019-02" db="EMBL/GenBank/DDBJ databases">
        <title>Marinobacter halodurans sp. nov., a marine bacterium isolated from sea tidal flat.</title>
        <authorList>
            <person name="Yoo Y."/>
            <person name="Lee D.W."/>
            <person name="Kim B.S."/>
            <person name="Kim J.-J."/>
        </authorList>
    </citation>
    <scope>NUCLEOTIDE SEQUENCE [LARGE SCALE GENOMIC DNA]</scope>
    <source>
        <strain evidence="3 4">YJ-S3-2</strain>
    </source>
</reference>
<feature type="compositionally biased region" description="Basic and acidic residues" evidence="1">
    <location>
        <begin position="57"/>
        <end position="68"/>
    </location>
</feature>
<name>A0ABY1ZRK0_9GAMM</name>
<dbReference type="InterPro" id="IPR049191">
    <property type="entry name" value="SutA_RBD"/>
</dbReference>
<organism evidence="3 4">
    <name type="scientific">Marinobacter halodurans</name>
    <dbReference type="NCBI Taxonomy" id="2528979"/>
    <lineage>
        <taxon>Bacteria</taxon>
        <taxon>Pseudomonadati</taxon>
        <taxon>Pseudomonadota</taxon>
        <taxon>Gammaproteobacteria</taxon>
        <taxon>Pseudomonadales</taxon>
        <taxon>Marinobacteraceae</taxon>
        <taxon>Marinobacter</taxon>
    </lineage>
</organism>
<dbReference type="RefSeq" id="WP_131478821.1">
    <property type="nucleotide sequence ID" value="NZ_SJDL01000003.1"/>
</dbReference>
<evidence type="ECO:0000259" key="2">
    <source>
        <dbReference type="Pfam" id="PF20661"/>
    </source>
</evidence>
<gene>
    <name evidence="3" type="ORF">EZI54_02815</name>
</gene>
<dbReference type="Pfam" id="PF20661">
    <property type="entry name" value="SutA-RBD"/>
    <property type="match status" value="1"/>
</dbReference>
<feature type="compositionally biased region" description="Low complexity" evidence="1">
    <location>
        <begin position="9"/>
        <end position="19"/>
    </location>
</feature>
<feature type="region of interest" description="Disordered" evidence="1">
    <location>
        <begin position="56"/>
        <end position="76"/>
    </location>
</feature>
<keyword evidence="4" id="KW-1185">Reference proteome</keyword>